<dbReference type="AlphaFoldDB" id="A0A380ZAX3"/>
<reference evidence="8 11" key="3">
    <citation type="journal article" date="2019" name="Science, e1252229">
        <title>Invertible promoters mediate bacterial phase variation, antibiotic resistance, and host adaptation in the gut.</title>
        <authorList>
            <person name="Jiang X."/>
            <person name="Hall A.B."/>
            <person name="Arthur T.D."/>
            <person name="Plichta D.R."/>
            <person name="Covington C.T."/>
            <person name="Poyet M."/>
            <person name="Crothers J."/>
            <person name="Moses P.L."/>
            <person name="Tolonen A.C."/>
            <person name="Vlamakis H."/>
            <person name="Alm E.J."/>
            <person name="Xavier R.J."/>
        </authorList>
    </citation>
    <scope>NUCLEOTIDE SEQUENCE [LARGE SCALE GENOMIC DNA]</scope>
    <source>
        <strain evidence="8">Bj_0095</strain>
        <strain evidence="11">bj_0095</strain>
    </source>
</reference>
<keyword evidence="12" id="KW-1185">Reference proteome</keyword>
<dbReference type="EMBL" id="RCXL01000023">
    <property type="protein sequence ID" value="RYT71234.1"/>
    <property type="molecule type" value="Genomic_DNA"/>
</dbReference>
<dbReference type="EMBL" id="CP072227">
    <property type="protein sequence ID" value="QUT44695.1"/>
    <property type="molecule type" value="Genomic_DNA"/>
</dbReference>
<dbReference type="NCBIfam" id="NF003720">
    <property type="entry name" value="PRK05329.1-3"/>
    <property type="match status" value="1"/>
</dbReference>
<dbReference type="Proteomes" id="UP000679226">
    <property type="component" value="Chromosome"/>
</dbReference>
<evidence type="ECO:0000256" key="2">
    <source>
        <dbReference type="ARBA" id="ARBA00022630"/>
    </source>
</evidence>
<dbReference type="Pfam" id="PF00890">
    <property type="entry name" value="FAD_binding_2"/>
    <property type="match status" value="1"/>
</dbReference>
<reference evidence="6 12" key="2">
    <citation type="journal article" date="2019" name="Nat. Med.">
        <title>A library of human gut bacterial isolates paired with longitudinal multiomics data enables mechanistic microbiome research.</title>
        <authorList>
            <person name="Poyet M."/>
            <person name="Groussin M."/>
            <person name="Gibbons S.M."/>
            <person name="Avila-Pacheco J."/>
            <person name="Jiang X."/>
            <person name="Kearney S.M."/>
            <person name="Perrotta A.R."/>
            <person name="Berdy B."/>
            <person name="Zhao S."/>
            <person name="Lieberman T.D."/>
            <person name="Swanson P.K."/>
            <person name="Smith M."/>
            <person name="Roesemann S."/>
            <person name="Alexander J.E."/>
            <person name="Rich S.A."/>
            <person name="Livny J."/>
            <person name="Vlamakis H."/>
            <person name="Clish C."/>
            <person name="Bullock K."/>
            <person name="Deik A."/>
            <person name="Scott J."/>
            <person name="Pierce K.A."/>
            <person name="Xavier R.J."/>
            <person name="Alm E.J."/>
        </authorList>
    </citation>
    <scope>NUCLEOTIDE SEQUENCE [LARGE SCALE GENOMIC DNA]</scope>
    <source>
        <strain evidence="6 12">BIOML-A1</strain>
    </source>
</reference>
<sequence>MKFDVLIIGGGLAGLTCGIRLQKNGVKCAIVSTGQSALHFSSGSFDLLNELPDGTKVDNPMAAVGKVSANHPYAKLGSEFAYYVHEAKQQFLDLGIEVAGDAEQNHLRITPMGTLKPTWLTFSDFTPFSSVSDMAGKKIRVVNMAGFLDFNTKFVADSFEKYGAKCQISSINLPELERLRISPTEMRSTNIARVLENEKTLEALIMELAGTVSGFDVVALPAVFGLSSVAPVRRLKEALNIPVWLIPTMPPSVPGIRAQQQLRRSFEELGGVYMLGDTVVKADFKGNKVQSVYSVNHGDISFVAENFVLASGSYFSNGLIAQPDKVIEPVFGSDVDFTPGRDSWYDKSFFNKQNYMTFGVATDEKLRIKIKGDVQQNLFAVGSVLGGSNTIHEGCGAGVSMLTALYVADNLING</sequence>
<protein>
    <submittedName>
        <fullName evidence="9">Anaerobic glycerol-3-phosphate dehydrogenase subunit B</fullName>
        <ecNumber evidence="6 9">1.1.5.3</ecNumber>
    </submittedName>
    <submittedName>
        <fullName evidence="6">Glycerol-3-phosphate dehydrogenase subunit GlpB</fullName>
    </submittedName>
</protein>
<dbReference type="Proteomes" id="UP000254424">
    <property type="component" value="Unassembled WGS sequence"/>
</dbReference>
<evidence type="ECO:0000256" key="4">
    <source>
        <dbReference type="ARBA" id="ARBA00023002"/>
    </source>
</evidence>
<dbReference type="EMBL" id="UFSX01000002">
    <property type="protein sequence ID" value="SUV43502.1"/>
    <property type="molecule type" value="Genomic_DNA"/>
</dbReference>
<dbReference type="KEGG" id="beg:INE88_01498"/>
<evidence type="ECO:0000313" key="12">
    <source>
        <dbReference type="Proteomes" id="UP000335496"/>
    </source>
</evidence>
<evidence type="ECO:0000313" key="8">
    <source>
        <dbReference type="EMBL" id="RYT71234.1"/>
    </source>
</evidence>
<evidence type="ECO:0000256" key="3">
    <source>
        <dbReference type="ARBA" id="ARBA00022643"/>
    </source>
</evidence>
<dbReference type="Proteomes" id="UP000291917">
    <property type="component" value="Unassembled WGS sequence"/>
</dbReference>
<keyword evidence="3" id="KW-0288">FMN</keyword>
<dbReference type="InterPro" id="IPR009158">
    <property type="entry name" value="G3P_DH_GlpB_su"/>
</dbReference>
<keyword evidence="4 9" id="KW-0560">Oxidoreductase</keyword>
<dbReference type="InterPro" id="IPR003953">
    <property type="entry name" value="FAD-dep_OxRdtase_2_FAD-bd"/>
</dbReference>
<dbReference type="OrthoDB" id="140595at2"/>
<reference evidence="7" key="4">
    <citation type="journal article" date="2021" name="PLoS Genet.">
        <title>Mobile Type VI secretion system loci of the gut Bacteroidales display extensive intra-ecosystem transfer, multi-species spread and geographical clustering.</title>
        <authorList>
            <person name="Garcia-Bayona L."/>
            <person name="Coyne M.J."/>
            <person name="Comstock L.E."/>
        </authorList>
    </citation>
    <scope>NUCLEOTIDE SEQUENCE</scope>
    <source>
        <strain evidence="7">CL11T00C20</strain>
    </source>
</reference>
<reference evidence="9 10" key="1">
    <citation type="submission" date="2018-06" db="EMBL/GenBank/DDBJ databases">
        <authorList>
            <consortium name="Pathogen Informatics"/>
            <person name="Doyle S."/>
        </authorList>
    </citation>
    <scope>NUCLEOTIDE SEQUENCE [LARGE SCALE GENOMIC DNA]</scope>
    <source>
        <strain evidence="9 10">NCTC11155</strain>
    </source>
</reference>
<feature type="domain" description="FAD-dependent oxidoreductase 2 FAD-binding" evidence="5">
    <location>
        <begin position="4"/>
        <end position="399"/>
    </location>
</feature>
<dbReference type="NCBIfam" id="TIGR03378">
    <property type="entry name" value="glycerol3P_GlpB"/>
    <property type="match status" value="1"/>
</dbReference>
<evidence type="ECO:0000313" key="9">
    <source>
        <dbReference type="EMBL" id="SUV43502.1"/>
    </source>
</evidence>
<dbReference type="NCBIfam" id="NF003718">
    <property type="entry name" value="PRK05329.1-1"/>
    <property type="match status" value="1"/>
</dbReference>
<keyword evidence="2" id="KW-0285">Flavoprotein</keyword>
<dbReference type="Proteomes" id="UP000335496">
    <property type="component" value="Unassembled WGS sequence"/>
</dbReference>
<dbReference type="RefSeq" id="WP_004292208.1">
    <property type="nucleotide sequence ID" value="NZ_CABKNQ010000017.1"/>
</dbReference>
<evidence type="ECO:0000313" key="10">
    <source>
        <dbReference type="Proteomes" id="UP000254424"/>
    </source>
</evidence>
<dbReference type="EMBL" id="VVZX01000021">
    <property type="protein sequence ID" value="KAA5272412.1"/>
    <property type="molecule type" value="Genomic_DNA"/>
</dbReference>
<evidence type="ECO:0000256" key="1">
    <source>
        <dbReference type="ARBA" id="ARBA00006046"/>
    </source>
</evidence>
<dbReference type="HAMAP" id="MF_00753">
    <property type="entry name" value="Glycerol3P_GlpB"/>
    <property type="match status" value="1"/>
</dbReference>
<accession>A0A380ZAX3</accession>
<evidence type="ECO:0000259" key="5">
    <source>
        <dbReference type="Pfam" id="PF00890"/>
    </source>
</evidence>
<dbReference type="PIRSF" id="PIRSF000141">
    <property type="entry name" value="Anaerobic_G3P_dh"/>
    <property type="match status" value="1"/>
</dbReference>
<dbReference type="PANTHER" id="PTHR43734">
    <property type="entry name" value="PHYTOENE DESATURASE"/>
    <property type="match status" value="1"/>
</dbReference>
<dbReference type="STRING" id="483216.BACEGG_03603"/>
<evidence type="ECO:0000313" key="6">
    <source>
        <dbReference type="EMBL" id="KAA5272412.1"/>
    </source>
</evidence>
<organism evidence="9 10">
    <name type="scientific">Bacteroides eggerthii</name>
    <dbReference type="NCBI Taxonomy" id="28111"/>
    <lineage>
        <taxon>Bacteria</taxon>
        <taxon>Pseudomonadati</taxon>
        <taxon>Bacteroidota</taxon>
        <taxon>Bacteroidia</taxon>
        <taxon>Bacteroidales</taxon>
        <taxon>Bacteroidaceae</taxon>
        <taxon>Bacteroides</taxon>
    </lineage>
</organism>
<dbReference type="InterPro" id="IPR036188">
    <property type="entry name" value="FAD/NAD-bd_sf"/>
</dbReference>
<dbReference type="SUPFAM" id="SSF51905">
    <property type="entry name" value="FAD/NAD(P)-binding domain"/>
    <property type="match status" value="1"/>
</dbReference>
<dbReference type="GO" id="GO:0004368">
    <property type="term" value="F:glycerol-3-phosphate dehydrogenase (quinone) activity"/>
    <property type="evidence" value="ECO:0007669"/>
    <property type="project" value="UniProtKB-EC"/>
</dbReference>
<proteinExistence type="inferred from homology"/>
<evidence type="ECO:0000313" key="11">
    <source>
        <dbReference type="Proteomes" id="UP000291917"/>
    </source>
</evidence>
<gene>
    <name evidence="9" type="primary">glpB</name>
    <name evidence="8" type="ORF">EAJ03_14220</name>
    <name evidence="6" type="ORF">F2Z23_14420</name>
    <name evidence="7" type="ORF">INE88_01498</name>
    <name evidence="9" type="ORF">NCTC11155_02896</name>
</gene>
<name>A0A380ZAX3_9BACE</name>
<comment type="similarity">
    <text evidence="1">Belongs to the carotenoid/retinoid oxidoreductase family.</text>
</comment>
<dbReference type="EC" id="1.1.5.3" evidence="6 9"/>
<evidence type="ECO:0000313" key="7">
    <source>
        <dbReference type="EMBL" id="QUT44695.1"/>
    </source>
</evidence>
<dbReference type="GO" id="GO:0009331">
    <property type="term" value="C:glycerol-3-phosphate dehydrogenase (FAD) complex"/>
    <property type="evidence" value="ECO:0007669"/>
    <property type="project" value="InterPro"/>
</dbReference>
<dbReference type="Gene3D" id="3.50.50.60">
    <property type="entry name" value="FAD/NAD(P)-binding domain"/>
    <property type="match status" value="1"/>
</dbReference>
<dbReference type="NCBIfam" id="NF003719">
    <property type="entry name" value="PRK05329.1-2"/>
    <property type="match status" value="1"/>
</dbReference>
<dbReference type="PANTHER" id="PTHR43734:SF7">
    <property type="entry name" value="4,4'-DIAPONEUROSPORENE OXYGENASE"/>
    <property type="match status" value="1"/>
</dbReference>
<dbReference type="GeneID" id="93069639"/>